<protein>
    <submittedName>
        <fullName evidence="1">6888_t:CDS:1</fullName>
    </submittedName>
</protein>
<keyword evidence="2" id="KW-1185">Reference proteome</keyword>
<organism evidence="1 2">
    <name type="scientific">Ambispora gerdemannii</name>
    <dbReference type="NCBI Taxonomy" id="144530"/>
    <lineage>
        <taxon>Eukaryota</taxon>
        <taxon>Fungi</taxon>
        <taxon>Fungi incertae sedis</taxon>
        <taxon>Mucoromycota</taxon>
        <taxon>Glomeromycotina</taxon>
        <taxon>Glomeromycetes</taxon>
        <taxon>Archaeosporales</taxon>
        <taxon>Ambisporaceae</taxon>
        <taxon>Ambispora</taxon>
    </lineage>
</organism>
<dbReference type="Proteomes" id="UP000789831">
    <property type="component" value="Unassembled WGS sequence"/>
</dbReference>
<proteinExistence type="predicted"/>
<accession>A0A9N9GEH3</accession>
<feature type="non-terminal residue" evidence="1">
    <location>
        <position position="1"/>
    </location>
</feature>
<reference evidence="1" key="1">
    <citation type="submission" date="2021-06" db="EMBL/GenBank/DDBJ databases">
        <authorList>
            <person name="Kallberg Y."/>
            <person name="Tangrot J."/>
            <person name="Rosling A."/>
        </authorList>
    </citation>
    <scope>NUCLEOTIDE SEQUENCE</scope>
    <source>
        <strain evidence="1">MT106</strain>
    </source>
</reference>
<sequence>LSIGSKDEPAESLLLLQRYIIVVDVNELATHEEVYVCHNKKK</sequence>
<evidence type="ECO:0000313" key="1">
    <source>
        <dbReference type="EMBL" id="CAG8596325.1"/>
    </source>
</evidence>
<dbReference type="EMBL" id="CAJVPL010002019">
    <property type="protein sequence ID" value="CAG8596325.1"/>
    <property type="molecule type" value="Genomic_DNA"/>
</dbReference>
<evidence type="ECO:0000313" key="2">
    <source>
        <dbReference type="Proteomes" id="UP000789831"/>
    </source>
</evidence>
<dbReference type="AlphaFoldDB" id="A0A9N9GEH3"/>
<comment type="caution">
    <text evidence="1">The sequence shown here is derived from an EMBL/GenBank/DDBJ whole genome shotgun (WGS) entry which is preliminary data.</text>
</comment>
<gene>
    <name evidence="1" type="ORF">AGERDE_LOCUS8867</name>
</gene>
<name>A0A9N9GEH3_9GLOM</name>